<dbReference type="PROSITE" id="PS50850">
    <property type="entry name" value="MFS"/>
    <property type="match status" value="1"/>
</dbReference>
<feature type="compositionally biased region" description="Polar residues" evidence="5">
    <location>
        <begin position="1"/>
        <end position="10"/>
    </location>
</feature>
<dbReference type="Proteomes" id="UP001430848">
    <property type="component" value="Unassembled WGS sequence"/>
</dbReference>
<dbReference type="InterPro" id="IPR036259">
    <property type="entry name" value="MFS_trans_sf"/>
</dbReference>
<dbReference type="Pfam" id="PF07690">
    <property type="entry name" value="MFS_1"/>
    <property type="match status" value="1"/>
</dbReference>
<dbReference type="EMBL" id="JAKNSF020000023">
    <property type="protein sequence ID" value="KAK7731129.1"/>
    <property type="molecule type" value="Genomic_DNA"/>
</dbReference>
<name>A0ABR1PBG0_DIAER</name>
<dbReference type="InterPro" id="IPR011701">
    <property type="entry name" value="MFS"/>
</dbReference>
<feature type="transmembrane region" description="Helical" evidence="6">
    <location>
        <begin position="418"/>
        <end position="442"/>
    </location>
</feature>
<feature type="transmembrane region" description="Helical" evidence="6">
    <location>
        <begin position="208"/>
        <end position="228"/>
    </location>
</feature>
<feature type="transmembrane region" description="Helical" evidence="6">
    <location>
        <begin position="287"/>
        <end position="308"/>
    </location>
</feature>
<feature type="transmembrane region" description="Helical" evidence="6">
    <location>
        <begin position="120"/>
        <end position="138"/>
    </location>
</feature>
<dbReference type="InterPro" id="IPR020846">
    <property type="entry name" value="MFS_dom"/>
</dbReference>
<comment type="caution">
    <text evidence="8">The sequence shown here is derived from an EMBL/GenBank/DDBJ whole genome shotgun (WGS) entry which is preliminary data.</text>
</comment>
<feature type="transmembrane region" description="Helical" evidence="6">
    <location>
        <begin position="94"/>
        <end position="114"/>
    </location>
</feature>
<evidence type="ECO:0000256" key="2">
    <source>
        <dbReference type="ARBA" id="ARBA00022692"/>
    </source>
</evidence>
<proteinExistence type="predicted"/>
<reference evidence="8 9" key="1">
    <citation type="submission" date="2024-02" db="EMBL/GenBank/DDBJ databases">
        <title>De novo assembly and annotation of 12 fungi associated with fruit tree decline syndrome in Ontario, Canada.</title>
        <authorList>
            <person name="Sulman M."/>
            <person name="Ellouze W."/>
            <person name="Ilyukhin E."/>
        </authorList>
    </citation>
    <scope>NUCLEOTIDE SEQUENCE [LARGE SCALE GENOMIC DNA]</scope>
    <source>
        <strain evidence="8 9">M169</strain>
    </source>
</reference>
<keyword evidence="3 6" id="KW-1133">Transmembrane helix</keyword>
<dbReference type="Gene3D" id="1.20.1250.20">
    <property type="entry name" value="MFS general substrate transporter like domains"/>
    <property type="match status" value="1"/>
</dbReference>
<dbReference type="SUPFAM" id="SSF103473">
    <property type="entry name" value="MFS general substrate transporter"/>
    <property type="match status" value="1"/>
</dbReference>
<keyword evidence="9" id="KW-1185">Reference proteome</keyword>
<evidence type="ECO:0000256" key="4">
    <source>
        <dbReference type="ARBA" id="ARBA00023136"/>
    </source>
</evidence>
<feature type="transmembrane region" description="Helical" evidence="6">
    <location>
        <begin position="320"/>
        <end position="342"/>
    </location>
</feature>
<evidence type="ECO:0000256" key="3">
    <source>
        <dbReference type="ARBA" id="ARBA00022989"/>
    </source>
</evidence>
<sequence length="452" mass="49783">MASKTESQSPKLEIRHGETGEDVGSKTGANASELREVQNSNLGQNWHPALKLAVCLQVSILAFLGPMSSATPNPAFVTLGRAFGITPVQASYQLVVYLVFSGVGPLFVVPFASATGRRPIVVTCSLLAAVTNIIASYCSTWAGIVVTRAFNGFAVGATVALGPAVICDMYFLHERGLYMGIFALFLNNGPHIAPLIGGYVTRSLGWRYCFAIPGYIQLGVFVVVLFSFPESFFRRDSVLTTESVPERSLLSLFSLRQPSAFRKEFHPRAFLGPFKMTRYVCVVVPNIYYMTCLAYGSVLFATTGSVVYSTFYKFNIAQIGLILSIPLLIGNLLGEATAGWFVDWLVYRYAKKHDGVEIPEARLDALWLALTLPIGTIINGCYRSQSAEVSTVINFTRHIFSALVSFYALPLAEDIGFQYAWLVFAFINIILLVPFFLLRIFGQRIRKSEGQR</sequence>
<accession>A0ABR1PBG0</accession>
<evidence type="ECO:0000259" key="7">
    <source>
        <dbReference type="PROSITE" id="PS50850"/>
    </source>
</evidence>
<evidence type="ECO:0000256" key="1">
    <source>
        <dbReference type="ARBA" id="ARBA00004141"/>
    </source>
</evidence>
<dbReference type="PANTHER" id="PTHR23502">
    <property type="entry name" value="MAJOR FACILITATOR SUPERFAMILY"/>
    <property type="match status" value="1"/>
</dbReference>
<feature type="transmembrane region" description="Helical" evidence="6">
    <location>
        <begin position="150"/>
        <end position="171"/>
    </location>
</feature>
<gene>
    <name evidence="8" type="ORF">SLS63_005404</name>
</gene>
<feature type="region of interest" description="Disordered" evidence="5">
    <location>
        <begin position="1"/>
        <end position="27"/>
    </location>
</feature>
<feature type="transmembrane region" description="Helical" evidence="6">
    <location>
        <begin position="177"/>
        <end position="196"/>
    </location>
</feature>
<comment type="subcellular location">
    <subcellularLocation>
        <location evidence="1">Membrane</location>
        <topology evidence="1">Multi-pass membrane protein</topology>
    </subcellularLocation>
</comment>
<feature type="domain" description="Major facilitator superfamily (MFS) profile" evidence="7">
    <location>
        <begin position="54"/>
        <end position="452"/>
    </location>
</feature>
<evidence type="ECO:0000256" key="6">
    <source>
        <dbReference type="SAM" id="Phobius"/>
    </source>
</evidence>
<evidence type="ECO:0000313" key="9">
    <source>
        <dbReference type="Proteomes" id="UP001430848"/>
    </source>
</evidence>
<organism evidence="8 9">
    <name type="scientific">Diaporthe eres</name>
    <name type="common">Phomopsis oblonga</name>
    <dbReference type="NCBI Taxonomy" id="83184"/>
    <lineage>
        <taxon>Eukaryota</taxon>
        <taxon>Fungi</taxon>
        <taxon>Dikarya</taxon>
        <taxon>Ascomycota</taxon>
        <taxon>Pezizomycotina</taxon>
        <taxon>Sordariomycetes</taxon>
        <taxon>Sordariomycetidae</taxon>
        <taxon>Diaporthales</taxon>
        <taxon>Diaporthaceae</taxon>
        <taxon>Diaporthe</taxon>
        <taxon>Diaporthe eres species complex</taxon>
    </lineage>
</organism>
<evidence type="ECO:0000313" key="8">
    <source>
        <dbReference type="EMBL" id="KAK7731129.1"/>
    </source>
</evidence>
<keyword evidence="2 6" id="KW-0812">Transmembrane</keyword>
<evidence type="ECO:0000256" key="5">
    <source>
        <dbReference type="SAM" id="MobiDB-lite"/>
    </source>
</evidence>
<dbReference type="PANTHER" id="PTHR23502:SF181">
    <property type="entry name" value="MAJOR FACILITATOR SUPERFAMILY (MFS) PROFILE DOMAIN-CONTAINING PROTEIN"/>
    <property type="match status" value="1"/>
</dbReference>
<protein>
    <recommendedName>
        <fullName evidence="7">Major facilitator superfamily (MFS) profile domain-containing protein</fullName>
    </recommendedName>
</protein>
<keyword evidence="4 6" id="KW-0472">Membrane</keyword>